<dbReference type="OrthoDB" id="704201at2"/>
<dbReference type="Proteomes" id="UP000306808">
    <property type="component" value="Unassembled WGS sequence"/>
</dbReference>
<sequence length="213" mass="24554">MKKIVLIIVSGLLLLACKRDENQVLDKETFPFMKVGNQWNYLMVTEEGEAEVSYKIVDKTEKDYFKVLLSFPDSEFPVIDHFWFADQTTFSMVTAWPDNDIKFTMLKKDSKVNDSWEYFVPAPLDPEDDALSGVIIFKVLAINATVTAAGKTYSDVYKIRETASSHSNYYADYFISLSSGIVKMEGMGYMRIGEEEDDIVYFPLEWRLKSKNF</sequence>
<name>A0A4U0P6P6_9SPHI</name>
<dbReference type="PROSITE" id="PS51257">
    <property type="entry name" value="PROKAR_LIPOPROTEIN"/>
    <property type="match status" value="1"/>
</dbReference>
<dbReference type="RefSeq" id="WP_136899673.1">
    <property type="nucleotide sequence ID" value="NZ_SUME01000001.1"/>
</dbReference>
<comment type="caution">
    <text evidence="1">The sequence shown here is derived from an EMBL/GenBank/DDBJ whole genome shotgun (WGS) entry which is preliminary data.</text>
</comment>
<keyword evidence="2" id="KW-1185">Reference proteome</keyword>
<dbReference type="EMBL" id="SUME01000001">
    <property type="protein sequence ID" value="TJZ63127.1"/>
    <property type="molecule type" value="Genomic_DNA"/>
</dbReference>
<evidence type="ECO:0000313" key="2">
    <source>
        <dbReference type="Proteomes" id="UP000306808"/>
    </source>
</evidence>
<gene>
    <name evidence="1" type="ORF">FAZ15_02180</name>
</gene>
<dbReference type="AlphaFoldDB" id="A0A4U0P6P6"/>
<protein>
    <submittedName>
        <fullName evidence="1">Uncharacterized protein</fullName>
    </submittedName>
</protein>
<reference evidence="1 2" key="1">
    <citation type="submission" date="2019-04" db="EMBL/GenBank/DDBJ databases">
        <title>Sphingobacterium olei sp. nov., isolated from oil-contaminated soil.</title>
        <authorList>
            <person name="Liu B."/>
        </authorList>
    </citation>
    <scope>NUCLEOTIDE SEQUENCE [LARGE SCALE GENOMIC DNA]</scope>
    <source>
        <strain evidence="1 2">HAL-9</strain>
    </source>
</reference>
<proteinExistence type="predicted"/>
<organism evidence="1 2">
    <name type="scientific">Sphingobacterium olei</name>
    <dbReference type="NCBI Taxonomy" id="2571155"/>
    <lineage>
        <taxon>Bacteria</taxon>
        <taxon>Pseudomonadati</taxon>
        <taxon>Bacteroidota</taxon>
        <taxon>Sphingobacteriia</taxon>
        <taxon>Sphingobacteriales</taxon>
        <taxon>Sphingobacteriaceae</taxon>
        <taxon>Sphingobacterium</taxon>
    </lineage>
</organism>
<accession>A0A4U0P6P6</accession>
<evidence type="ECO:0000313" key="1">
    <source>
        <dbReference type="EMBL" id="TJZ63127.1"/>
    </source>
</evidence>